<dbReference type="RefSeq" id="WP_308702890.1">
    <property type="nucleotide sequence ID" value="NZ_AP027463.1"/>
</dbReference>
<organism evidence="1 2">
    <name type="scientific">Lactiplantibacillus brownii</name>
    <dbReference type="NCBI Taxonomy" id="3069269"/>
    <lineage>
        <taxon>Bacteria</taxon>
        <taxon>Bacillati</taxon>
        <taxon>Bacillota</taxon>
        <taxon>Bacilli</taxon>
        <taxon>Lactobacillales</taxon>
        <taxon>Lactobacillaceae</taxon>
        <taxon>Lactiplantibacillus</taxon>
    </lineage>
</organism>
<sequence length="319" mass="34567">MTVKLETIIHGEANWEGKANQNFNELNSDTLHSSGGVVSKNNLILNSANPRNTMHWRAPVGGKITIETNNLYKNGMKNLFSLIHNEQKPGEDEEVYALTDDYPLEPNSNYDIFVVAFGAVGLSNIDIYMICHDADGKVNPTLLASRVVPSPVKAVLYKFSFNSGNNVRGAFRIDNNGSNDGVDHHLYFGEVFVGKSEFWSPAPGDVRGDDTGVIPLTMVGAVDGIYGDGKSPEARRVNDIVHLTSGIVATADIPNGTKILAIPDEFLGADGELVGFCRNVLTQESFPVTIKNGGMYVAKLLTNGQKLDFAGMTYLGKDV</sequence>
<dbReference type="EMBL" id="JAVCWF010000001">
    <property type="protein sequence ID" value="MDQ7937115.1"/>
    <property type="molecule type" value="Genomic_DNA"/>
</dbReference>
<gene>
    <name evidence="1" type="ORF">RA086_05670</name>
</gene>
<name>A0ABU1A9S4_9LACO</name>
<evidence type="ECO:0000313" key="1">
    <source>
        <dbReference type="EMBL" id="MDQ7937115.1"/>
    </source>
</evidence>
<reference evidence="1 2" key="1">
    <citation type="journal article" date="2023" name="Int. J. Syst. Evol. Microbiol.">
        <title>Lactiplantibacillus brownii sp. nov., a novel psychrotolerant species isolated from sauerkraut.</title>
        <authorList>
            <person name="Heng Y.C."/>
            <person name="Silvaraju S."/>
            <person name="Lee J.K.Y."/>
            <person name="Kittelmann S."/>
        </authorList>
    </citation>
    <scope>NUCLEOTIDE SEQUENCE [LARGE SCALE GENOMIC DNA]</scope>
    <source>
        <strain evidence="1 2">WILCCON 0030</strain>
    </source>
</reference>
<dbReference type="Proteomes" id="UP001227831">
    <property type="component" value="Unassembled WGS sequence"/>
</dbReference>
<evidence type="ECO:0000313" key="2">
    <source>
        <dbReference type="Proteomes" id="UP001227831"/>
    </source>
</evidence>
<keyword evidence="2" id="KW-1185">Reference proteome</keyword>
<comment type="caution">
    <text evidence="1">The sequence shown here is derived from an EMBL/GenBank/DDBJ whole genome shotgun (WGS) entry which is preliminary data.</text>
</comment>
<proteinExistence type="predicted"/>
<protein>
    <submittedName>
        <fullName evidence="1">Uncharacterized protein</fullName>
    </submittedName>
</protein>
<accession>A0ABU1A9S4</accession>